<dbReference type="InterPro" id="IPR038790">
    <property type="entry name" value="Med9_plant"/>
</dbReference>
<organism evidence="1 2">
    <name type="scientific">Eutrema salsugineum</name>
    <name type="common">Saltwater cress</name>
    <name type="synonym">Sisymbrium salsugineum</name>
    <dbReference type="NCBI Taxonomy" id="72664"/>
    <lineage>
        <taxon>Eukaryota</taxon>
        <taxon>Viridiplantae</taxon>
        <taxon>Streptophyta</taxon>
        <taxon>Embryophyta</taxon>
        <taxon>Tracheophyta</taxon>
        <taxon>Spermatophyta</taxon>
        <taxon>Magnoliopsida</taxon>
        <taxon>eudicotyledons</taxon>
        <taxon>Gunneridae</taxon>
        <taxon>Pentapetalae</taxon>
        <taxon>rosids</taxon>
        <taxon>malvids</taxon>
        <taxon>Brassicales</taxon>
        <taxon>Brassicaceae</taxon>
        <taxon>Eutremeae</taxon>
        <taxon>Eutrema</taxon>
    </lineage>
</organism>
<dbReference type="EMBL" id="KI517408">
    <property type="protein sequence ID" value="ESQ48613.1"/>
    <property type="molecule type" value="Genomic_DNA"/>
</dbReference>
<gene>
    <name evidence="1" type="ORF">EUTSA_v10022201mg</name>
</gene>
<protein>
    <recommendedName>
        <fullName evidence="3">Mediator complex subunit 9</fullName>
    </recommendedName>
</protein>
<feature type="non-terminal residue" evidence="1">
    <location>
        <position position="1"/>
    </location>
</feature>
<dbReference type="GO" id="GO:0016592">
    <property type="term" value="C:mediator complex"/>
    <property type="evidence" value="ECO:0007669"/>
    <property type="project" value="InterPro"/>
</dbReference>
<name>V4M8C3_EUTSA</name>
<sequence length="85" mass="9828">LIEKLSKEIETGGSDSLVSELKIRFKNCEQMLNSISRSIGSKAMTVDGQKRKLEESEYLLEQRRLFYNKNIVSHPKSKKPEEEIN</sequence>
<dbReference type="OMA" id="SRFERCQ"/>
<dbReference type="STRING" id="72664.V4M8C3"/>
<evidence type="ECO:0000313" key="1">
    <source>
        <dbReference type="EMBL" id="ESQ48613.1"/>
    </source>
</evidence>
<accession>V4M8C3</accession>
<keyword evidence="2" id="KW-1185">Reference proteome</keyword>
<dbReference type="KEGG" id="eus:EUTSA_v10022201mg"/>
<evidence type="ECO:0008006" key="3">
    <source>
        <dbReference type="Google" id="ProtNLM"/>
    </source>
</evidence>
<dbReference type="PANTHER" id="PTHR37188:SF1">
    <property type="entry name" value="MEDIATOR OF RNA POLYMERASE II TRANSCRIPTION SUBUNIT-RELATED"/>
    <property type="match status" value="1"/>
</dbReference>
<dbReference type="PANTHER" id="PTHR37188">
    <property type="entry name" value="MEDIATOR OF RNA POLYMERASE II TRANSCRIPTION SUBUNIT-RELATED"/>
    <property type="match status" value="1"/>
</dbReference>
<dbReference type="Proteomes" id="UP000030689">
    <property type="component" value="Unassembled WGS sequence"/>
</dbReference>
<proteinExistence type="predicted"/>
<evidence type="ECO:0000313" key="2">
    <source>
        <dbReference type="Proteomes" id="UP000030689"/>
    </source>
</evidence>
<dbReference type="AlphaFoldDB" id="V4M8C3"/>
<reference evidence="1 2" key="1">
    <citation type="journal article" date="2013" name="Front. Plant Sci.">
        <title>The Reference Genome of the Halophytic Plant Eutrema salsugineum.</title>
        <authorList>
            <person name="Yang R."/>
            <person name="Jarvis D.E."/>
            <person name="Chen H."/>
            <person name="Beilstein M.A."/>
            <person name="Grimwood J."/>
            <person name="Jenkins J."/>
            <person name="Shu S."/>
            <person name="Prochnik S."/>
            <person name="Xin M."/>
            <person name="Ma C."/>
            <person name="Schmutz J."/>
            <person name="Wing R.A."/>
            <person name="Mitchell-Olds T."/>
            <person name="Schumaker K.S."/>
            <person name="Wang X."/>
        </authorList>
    </citation>
    <scope>NUCLEOTIDE SEQUENCE [LARGE SCALE GENOMIC DNA]</scope>
</reference>